<feature type="compositionally biased region" description="Acidic residues" evidence="1">
    <location>
        <begin position="408"/>
        <end position="419"/>
    </location>
</feature>
<dbReference type="GO" id="GO:0010073">
    <property type="term" value="P:meristem maintenance"/>
    <property type="evidence" value="ECO:0007669"/>
    <property type="project" value="InterPro"/>
</dbReference>
<dbReference type="Proteomes" id="UP000029120">
    <property type="component" value="Chromosome 1"/>
</dbReference>
<sequence>MKSLHKPIWIKAGIYEAIKSSTYRIHKNESLILSLAQKWCLETNTFVFPWGEATITLEDVNVLMGFSISGSSVFVPLERLEMRETVEKLERQRQESLKQVSWISSFVDDEIEHEAFLVLWLSNFVFPVSQNSSISKCVFPIAVRLARGEKIALAPAVLANLYRELGLIRVLASTENVYLTSLFKLVQVWIWERFKSVRPEAIVILRDKPRIAQWDGLNQRIDGLIVLDGFEWRPYTKPLKYWNPSRFYAEEAKWITIGDADDDEFVSFARCLRVSKLVGIGVVEDYYPNRVAMQFGLSQDVPYLVTSHQNRNFTEKEAWNDYNQSLNGLKLYIPSRLSTGLVTARYREWWMKLVSEMQKKTLNPSNRVDCYDDDASLKVLPLSQVLDGTKKATNKGHKRARDSRQTQIEEEEEEEDDDDITISQVMKSRKKCSDDHVEGESIRLEEDNNNVSVLSQNLAPGDETVAATTKSVVLSSQDRQVLGKKAEDLTNKGHKRARDCPKTQTKQDDDNSTIGQVMKPREKCTDDLENDTQGESSRLVADNNNVLVLPQNLASRDETEHLTHKGHKRARVEEDDIISIGQVVTSREKCSDDLEKTQGESSILEADNNNVSTLPQNLTSRDENVAATTKSVVLSSLDDNKNSSGLLHVASNGVVAKKKEDERLKQRKVAIKELALKLEARMLKVKTTLAKIKQWKLKRNNTKTRILV</sequence>
<dbReference type="InterPro" id="IPR019557">
    <property type="entry name" value="AminoTfrase-like_pln_mobile"/>
</dbReference>
<feature type="domain" description="Aminotransferase-like plant mobile" evidence="2">
    <location>
        <begin position="13"/>
        <end position="351"/>
    </location>
</feature>
<dbReference type="AlphaFoldDB" id="A0A087HQ13"/>
<keyword evidence="4" id="KW-1185">Reference proteome</keyword>
<dbReference type="GO" id="GO:0009507">
    <property type="term" value="C:chloroplast"/>
    <property type="evidence" value="ECO:0007669"/>
    <property type="project" value="EnsemblPlants"/>
</dbReference>
<proteinExistence type="predicted"/>
<dbReference type="OMA" id="WIWERFK"/>
<dbReference type="OrthoDB" id="1572276at2759"/>
<feature type="compositionally biased region" description="Basic and acidic residues" evidence="1">
    <location>
        <begin position="498"/>
        <end position="509"/>
    </location>
</feature>
<organism evidence="3 4">
    <name type="scientific">Arabis alpina</name>
    <name type="common">Alpine rock-cress</name>
    <dbReference type="NCBI Taxonomy" id="50452"/>
    <lineage>
        <taxon>Eukaryota</taxon>
        <taxon>Viridiplantae</taxon>
        <taxon>Streptophyta</taxon>
        <taxon>Embryophyta</taxon>
        <taxon>Tracheophyta</taxon>
        <taxon>Spermatophyta</taxon>
        <taxon>Magnoliopsida</taxon>
        <taxon>eudicotyledons</taxon>
        <taxon>Gunneridae</taxon>
        <taxon>Pentapetalae</taxon>
        <taxon>rosids</taxon>
        <taxon>malvids</taxon>
        <taxon>Brassicales</taxon>
        <taxon>Brassicaceae</taxon>
        <taxon>Arabideae</taxon>
        <taxon>Arabis</taxon>
    </lineage>
</organism>
<protein>
    <recommendedName>
        <fullName evidence="2">Aminotransferase-like plant mobile domain-containing protein</fullName>
    </recommendedName>
</protein>
<feature type="region of interest" description="Disordered" evidence="1">
    <location>
        <begin position="390"/>
        <end position="419"/>
    </location>
</feature>
<evidence type="ECO:0000256" key="1">
    <source>
        <dbReference type="SAM" id="MobiDB-lite"/>
    </source>
</evidence>
<gene>
    <name evidence="3" type="ordered locus">AALP_Aa1g229600</name>
</gene>
<dbReference type="Pfam" id="PF10536">
    <property type="entry name" value="PMD"/>
    <property type="match status" value="1"/>
</dbReference>
<dbReference type="eggNOG" id="ENOG502QSN7">
    <property type="taxonomic scope" value="Eukaryota"/>
</dbReference>
<feature type="compositionally biased region" description="Basic residues" evidence="1">
    <location>
        <begin position="392"/>
        <end position="401"/>
    </location>
</feature>
<name>A0A087HQ13_ARAAL</name>
<dbReference type="InterPro" id="IPR044824">
    <property type="entry name" value="MAIN-like"/>
</dbReference>
<feature type="region of interest" description="Disordered" evidence="1">
    <location>
        <begin position="490"/>
        <end position="536"/>
    </location>
</feature>
<evidence type="ECO:0000313" key="3">
    <source>
        <dbReference type="EMBL" id="KFK44215.1"/>
    </source>
</evidence>
<dbReference type="PANTHER" id="PTHR46033">
    <property type="entry name" value="PROTEIN MAIN-LIKE 2"/>
    <property type="match status" value="1"/>
</dbReference>
<evidence type="ECO:0000259" key="2">
    <source>
        <dbReference type="Pfam" id="PF10536"/>
    </source>
</evidence>
<dbReference type="PANTHER" id="PTHR46033:SF33">
    <property type="entry name" value="AMINOTRANSFERASE-LIKE, PLANT MOBILE DOMAIN FAMILY PROTEIN"/>
    <property type="match status" value="1"/>
</dbReference>
<dbReference type="Gramene" id="KFK44215">
    <property type="protein sequence ID" value="KFK44215"/>
    <property type="gene ID" value="AALP_AA1G229600"/>
</dbReference>
<accession>A0A087HQ13</accession>
<reference evidence="4" key="1">
    <citation type="journal article" date="2015" name="Nat. Plants">
        <title>Genome expansion of Arabis alpina linked with retrotransposition and reduced symmetric DNA methylation.</title>
        <authorList>
            <person name="Willing E.M."/>
            <person name="Rawat V."/>
            <person name="Mandakova T."/>
            <person name="Maumus F."/>
            <person name="James G.V."/>
            <person name="Nordstroem K.J."/>
            <person name="Becker C."/>
            <person name="Warthmann N."/>
            <person name="Chica C."/>
            <person name="Szarzynska B."/>
            <person name="Zytnicki M."/>
            <person name="Albani M.C."/>
            <person name="Kiefer C."/>
            <person name="Bergonzi S."/>
            <person name="Castaings L."/>
            <person name="Mateos J.L."/>
            <person name="Berns M.C."/>
            <person name="Bujdoso N."/>
            <person name="Piofczyk T."/>
            <person name="de Lorenzo L."/>
            <person name="Barrero-Sicilia C."/>
            <person name="Mateos I."/>
            <person name="Piednoel M."/>
            <person name="Hagmann J."/>
            <person name="Chen-Min-Tao R."/>
            <person name="Iglesias-Fernandez R."/>
            <person name="Schuster S.C."/>
            <person name="Alonso-Blanco C."/>
            <person name="Roudier F."/>
            <person name="Carbonero P."/>
            <person name="Paz-Ares J."/>
            <person name="Davis S.J."/>
            <person name="Pecinka A."/>
            <person name="Quesneville H."/>
            <person name="Colot V."/>
            <person name="Lysak M.A."/>
            <person name="Weigel D."/>
            <person name="Coupland G."/>
            <person name="Schneeberger K."/>
        </authorList>
    </citation>
    <scope>NUCLEOTIDE SEQUENCE [LARGE SCALE GENOMIC DNA]</scope>
    <source>
        <strain evidence="4">cv. Pajares</strain>
    </source>
</reference>
<dbReference type="EMBL" id="CM002869">
    <property type="protein sequence ID" value="KFK44215.1"/>
    <property type="molecule type" value="Genomic_DNA"/>
</dbReference>
<evidence type="ECO:0000313" key="4">
    <source>
        <dbReference type="Proteomes" id="UP000029120"/>
    </source>
</evidence>